<accession>A0A066UEG0</accession>
<dbReference type="eggNOG" id="COG1680">
    <property type="taxonomic scope" value="Bacteria"/>
</dbReference>
<dbReference type="GO" id="GO:0016787">
    <property type="term" value="F:hydrolase activity"/>
    <property type="evidence" value="ECO:0007669"/>
    <property type="project" value="UniProtKB-KW"/>
</dbReference>
<dbReference type="PANTHER" id="PTHR43283">
    <property type="entry name" value="BETA-LACTAMASE-RELATED"/>
    <property type="match status" value="1"/>
</dbReference>
<dbReference type="Gene3D" id="3.40.710.10">
    <property type="entry name" value="DD-peptidase/beta-lactamase superfamily"/>
    <property type="match status" value="1"/>
</dbReference>
<name>A0A066UEG0_9GAMM</name>
<dbReference type="InterPro" id="IPR012338">
    <property type="entry name" value="Beta-lactam/transpept-like"/>
</dbReference>
<dbReference type="SUPFAM" id="SSF56601">
    <property type="entry name" value="beta-lactamase/transpeptidase-like"/>
    <property type="match status" value="1"/>
</dbReference>
<comment type="caution">
    <text evidence="4">The sequence shown here is derived from an EMBL/GenBank/DDBJ whole genome shotgun (WGS) entry which is preliminary data.</text>
</comment>
<evidence type="ECO:0000256" key="1">
    <source>
        <dbReference type="SAM" id="MobiDB-lite"/>
    </source>
</evidence>
<sequence>MINRKYTNLALATGCLLLLSACATSNASTKHSGHQSNTPKSMLSEAESSPILDGVQSEPVGLGIMQGFPPPADKTINILNARDFPQLRWTFSNIPNLAPTKVVASARENLYKFPVELDGNIGKIKFMPQFLPADQTQPITVEDAFVRKVYGDSMIVLHDGRIVYETTPNKAYDPIDGTHILMSVTKSLTGTLAAQLVHEGVIDASKPVTYYVPELAKSAWGDATVRQVMDMTASLDYSEDYADPNSDINAFSKSMLPVHPSNYKGPKSMYEFLTTVKKDTHPHDTGFEYKTVNTDVLAWIIARATGKSVNVLFSERFFKPMGMNVDAYMLVDGAGSPFAGGGMSMNLRDMAMFGEMMRNNGRFNGKQIVSPSVVADIMRGGDRAKFATGGYPNLKGWSYRNMWWVTHNDHGAYMARGVHGQAIYIDPAAKMVIVRFSSNPVASNAHNDPWSLPAYQAVAEYLMKR</sequence>
<feature type="region of interest" description="Disordered" evidence="1">
    <location>
        <begin position="27"/>
        <end position="49"/>
    </location>
</feature>
<dbReference type="PROSITE" id="PS51257">
    <property type="entry name" value="PROKAR_LIPOPROTEIN"/>
    <property type="match status" value="1"/>
</dbReference>
<keyword evidence="5" id="KW-1185">Reference proteome</keyword>
<dbReference type="AlphaFoldDB" id="A0A066UEG0"/>
<feature type="signal peptide" evidence="2">
    <location>
        <begin position="1"/>
        <end position="27"/>
    </location>
</feature>
<protein>
    <submittedName>
        <fullName evidence="4">6-aminohexanoate-dimer hydrolase</fullName>
    </submittedName>
</protein>
<dbReference type="Pfam" id="PF00144">
    <property type="entry name" value="Beta-lactamase"/>
    <property type="match status" value="1"/>
</dbReference>
<dbReference type="Proteomes" id="UP000035860">
    <property type="component" value="Unassembled WGS sequence"/>
</dbReference>
<dbReference type="PANTHER" id="PTHR43283:SF7">
    <property type="entry name" value="BETA-LACTAMASE-RELATED DOMAIN-CONTAINING PROTEIN"/>
    <property type="match status" value="1"/>
</dbReference>
<feature type="domain" description="Beta-lactamase-related" evidence="3">
    <location>
        <begin position="146"/>
        <end position="441"/>
    </location>
</feature>
<proteinExistence type="predicted"/>
<feature type="chain" id="PRO_5001627183" evidence="2">
    <location>
        <begin position="28"/>
        <end position="465"/>
    </location>
</feature>
<gene>
    <name evidence="4" type="ORF">MBO_01280</name>
</gene>
<reference evidence="4 5" key="1">
    <citation type="journal article" date="2014" name="Genome Announc.">
        <title>Draft Genome Sequence of Moraxella bovoculi Strain 237T (ATCC BAA-1259T) Isolated from a Calf with Infectious Bovine Keratoconjunctivitis.</title>
        <authorList>
            <person name="Calcutt M.J."/>
            <person name="Foecking M.F."/>
            <person name="Martin N.T."/>
            <person name="Mhlanga-Mutangadura T."/>
            <person name="Reilly T.J."/>
        </authorList>
    </citation>
    <scope>NUCLEOTIDE SEQUENCE [LARGE SCALE GENOMIC DNA]</scope>
    <source>
        <strain evidence="4 5">237</strain>
    </source>
</reference>
<dbReference type="GeneID" id="301975280"/>
<evidence type="ECO:0000259" key="3">
    <source>
        <dbReference type="Pfam" id="PF00144"/>
    </source>
</evidence>
<dbReference type="InterPro" id="IPR050789">
    <property type="entry name" value="Diverse_Enzym_Activities"/>
</dbReference>
<organism evidence="4 5">
    <name type="scientific">Moraxella bovoculi 237</name>
    <dbReference type="NCBI Taxonomy" id="743974"/>
    <lineage>
        <taxon>Bacteria</taxon>
        <taxon>Pseudomonadati</taxon>
        <taxon>Pseudomonadota</taxon>
        <taxon>Gammaproteobacteria</taxon>
        <taxon>Moraxellales</taxon>
        <taxon>Moraxellaceae</taxon>
        <taxon>Moraxella</taxon>
    </lineage>
</organism>
<dbReference type="EMBL" id="AOMT01000005">
    <property type="protein sequence ID" value="KDN25786.1"/>
    <property type="molecule type" value="Genomic_DNA"/>
</dbReference>
<dbReference type="RefSeq" id="WP_080702131.1">
    <property type="nucleotide sequence ID" value="NZ_AOMT01000005.1"/>
</dbReference>
<dbReference type="InterPro" id="IPR001466">
    <property type="entry name" value="Beta-lactam-related"/>
</dbReference>
<keyword evidence="2" id="KW-0732">Signal</keyword>
<evidence type="ECO:0000313" key="5">
    <source>
        <dbReference type="Proteomes" id="UP000035860"/>
    </source>
</evidence>
<evidence type="ECO:0000313" key="4">
    <source>
        <dbReference type="EMBL" id="KDN25786.1"/>
    </source>
</evidence>
<keyword evidence="4" id="KW-0378">Hydrolase</keyword>
<evidence type="ECO:0000256" key="2">
    <source>
        <dbReference type="SAM" id="SignalP"/>
    </source>
</evidence>